<reference evidence="2 3" key="1">
    <citation type="submission" date="2006-02" db="EMBL/GenBank/DDBJ databases">
        <authorList>
            <person name="Moran M.A."/>
            <person name="Kjelleberg S."/>
            <person name="Egan S."/>
            <person name="Saunders N."/>
            <person name="Thomas T."/>
            <person name="Ferriera S."/>
            <person name="Johnson J."/>
            <person name="Kravitz S."/>
            <person name="Halpern A."/>
            <person name="Remington K."/>
            <person name="Beeson K."/>
            <person name="Tran B."/>
            <person name="Rogers Y.-H."/>
            <person name="Friedman R."/>
            <person name="Venter J.C."/>
        </authorList>
    </citation>
    <scope>NUCLEOTIDE SEQUENCE [LARGE SCALE GENOMIC DNA]</scope>
    <source>
        <strain evidence="2 3">D2</strain>
    </source>
</reference>
<dbReference type="AlphaFoldDB" id="A4C435"/>
<dbReference type="HOGENOM" id="CLU_3047122_0_0_6"/>
<dbReference type="Proteomes" id="UP000006201">
    <property type="component" value="Unassembled WGS sequence"/>
</dbReference>
<comment type="caution">
    <text evidence="2">The sequence shown here is derived from an EMBL/GenBank/DDBJ whole genome shotgun (WGS) entry which is preliminary data.</text>
</comment>
<feature type="region of interest" description="Disordered" evidence="1">
    <location>
        <begin position="1"/>
        <end position="54"/>
    </location>
</feature>
<proteinExistence type="predicted"/>
<evidence type="ECO:0000256" key="1">
    <source>
        <dbReference type="SAM" id="MobiDB-lite"/>
    </source>
</evidence>
<protein>
    <submittedName>
        <fullName evidence="2">Uncharacterized protein</fullName>
    </submittedName>
</protein>
<name>A4C435_9GAMM</name>
<evidence type="ECO:0000313" key="3">
    <source>
        <dbReference type="Proteomes" id="UP000006201"/>
    </source>
</evidence>
<accession>A4C435</accession>
<dbReference type="EMBL" id="AAOH01000001">
    <property type="protein sequence ID" value="EAR30317.1"/>
    <property type="molecule type" value="Genomic_DNA"/>
</dbReference>
<feature type="compositionally biased region" description="Basic residues" evidence="1">
    <location>
        <begin position="45"/>
        <end position="54"/>
    </location>
</feature>
<organism evidence="2 3">
    <name type="scientific">Pseudoalteromonas tunicata D2</name>
    <dbReference type="NCBI Taxonomy" id="87626"/>
    <lineage>
        <taxon>Bacteria</taxon>
        <taxon>Pseudomonadati</taxon>
        <taxon>Pseudomonadota</taxon>
        <taxon>Gammaproteobacteria</taxon>
        <taxon>Alteromonadales</taxon>
        <taxon>Pseudoalteromonadaceae</taxon>
        <taxon>Pseudoalteromonas</taxon>
    </lineage>
</organism>
<gene>
    <name evidence="2" type="ORF">PTD2_02071</name>
</gene>
<dbReference type="STRING" id="87626.PTD2_02071"/>
<sequence length="54" mass="6038">MCADDMGVVGEKRSEVIMQNTAHNKRSTDKKPEEAQTPTTANHPQYKKPKQGPK</sequence>
<keyword evidence="3" id="KW-1185">Reference proteome</keyword>
<evidence type="ECO:0000313" key="2">
    <source>
        <dbReference type="EMBL" id="EAR30317.1"/>
    </source>
</evidence>